<comment type="similarity">
    <text evidence="2 6">Belongs to the UPF0677 family.</text>
</comment>
<dbReference type="SUPFAM" id="SSF53335">
    <property type="entry name" value="S-adenosyl-L-methionine-dependent methyltransferases"/>
    <property type="match status" value="1"/>
</dbReference>
<dbReference type="RefSeq" id="WP_345613380.1">
    <property type="nucleotide sequence ID" value="NZ_BAABJO010000060.1"/>
</dbReference>
<evidence type="ECO:0000256" key="6">
    <source>
        <dbReference type="RuleBase" id="RU362030"/>
    </source>
</evidence>
<comment type="caution">
    <text evidence="7">The sequence shown here is derived from an EMBL/GenBank/DDBJ whole genome shotgun (WGS) entry which is preliminary data.</text>
</comment>
<proteinExistence type="inferred from homology"/>
<protein>
    <recommendedName>
        <fullName evidence="6">S-adenosyl-L-methionine-dependent methyltransferase</fullName>
        <ecNumber evidence="6">2.1.1.-</ecNumber>
    </recommendedName>
</protein>
<evidence type="ECO:0000256" key="2">
    <source>
        <dbReference type="ARBA" id="ARBA00008138"/>
    </source>
</evidence>
<comment type="function">
    <text evidence="1 6">Exhibits S-adenosyl-L-methionine-dependent methyltransferase activity.</text>
</comment>
<keyword evidence="5 6" id="KW-0949">S-adenosyl-L-methionine</keyword>
<dbReference type="Proteomes" id="UP001500804">
    <property type="component" value="Unassembled WGS sequence"/>
</dbReference>
<dbReference type="InterPro" id="IPR011610">
    <property type="entry name" value="SAM_mthyl_Trfase_ML2640-like"/>
</dbReference>
<reference evidence="8" key="1">
    <citation type="journal article" date="2019" name="Int. J. Syst. Evol. Microbiol.">
        <title>The Global Catalogue of Microorganisms (GCM) 10K type strain sequencing project: providing services to taxonomists for standard genome sequencing and annotation.</title>
        <authorList>
            <consortium name="The Broad Institute Genomics Platform"/>
            <consortium name="The Broad Institute Genome Sequencing Center for Infectious Disease"/>
            <person name="Wu L."/>
            <person name="Ma J."/>
        </authorList>
    </citation>
    <scope>NUCLEOTIDE SEQUENCE [LARGE SCALE GENOMIC DNA]</scope>
    <source>
        <strain evidence="8">JCM 18302</strain>
    </source>
</reference>
<dbReference type="GO" id="GO:0008168">
    <property type="term" value="F:methyltransferase activity"/>
    <property type="evidence" value="ECO:0007669"/>
    <property type="project" value="UniProtKB-KW"/>
</dbReference>
<evidence type="ECO:0000256" key="5">
    <source>
        <dbReference type="ARBA" id="ARBA00022691"/>
    </source>
</evidence>
<dbReference type="GO" id="GO:0032259">
    <property type="term" value="P:methylation"/>
    <property type="evidence" value="ECO:0007669"/>
    <property type="project" value="UniProtKB-KW"/>
</dbReference>
<dbReference type="InterPro" id="IPR007213">
    <property type="entry name" value="Ppm1/Ppm2/Tcmp"/>
</dbReference>
<evidence type="ECO:0000256" key="4">
    <source>
        <dbReference type="ARBA" id="ARBA00022679"/>
    </source>
</evidence>
<dbReference type="NCBIfam" id="TIGR00027">
    <property type="entry name" value="mthyl_TIGR00027"/>
    <property type="match status" value="1"/>
</dbReference>
<dbReference type="EC" id="2.1.1.-" evidence="6"/>
<dbReference type="PANTHER" id="PTHR43619">
    <property type="entry name" value="S-ADENOSYL-L-METHIONINE-DEPENDENT METHYLTRANSFERASE YKTD-RELATED"/>
    <property type="match status" value="1"/>
</dbReference>
<gene>
    <name evidence="7" type="ORF">GCM10023320_82690</name>
</gene>
<dbReference type="Pfam" id="PF04072">
    <property type="entry name" value="LCM"/>
    <property type="match status" value="1"/>
</dbReference>
<dbReference type="Gene3D" id="3.40.50.150">
    <property type="entry name" value="Vaccinia Virus protein VP39"/>
    <property type="match status" value="1"/>
</dbReference>
<keyword evidence="4" id="KW-0808">Transferase</keyword>
<dbReference type="PANTHER" id="PTHR43619:SF2">
    <property type="entry name" value="S-ADENOSYL-L-METHIONINE-DEPENDENT METHYLTRANSFERASES SUPERFAMILY PROTEIN"/>
    <property type="match status" value="1"/>
</dbReference>
<evidence type="ECO:0000313" key="7">
    <source>
        <dbReference type="EMBL" id="GAA5142430.1"/>
    </source>
</evidence>
<evidence type="ECO:0000256" key="1">
    <source>
        <dbReference type="ARBA" id="ARBA00003907"/>
    </source>
</evidence>
<evidence type="ECO:0000256" key="3">
    <source>
        <dbReference type="ARBA" id="ARBA00022603"/>
    </source>
</evidence>
<organism evidence="7 8">
    <name type="scientific">Pseudonocardia adelaidensis</name>
    <dbReference type="NCBI Taxonomy" id="648754"/>
    <lineage>
        <taxon>Bacteria</taxon>
        <taxon>Bacillati</taxon>
        <taxon>Actinomycetota</taxon>
        <taxon>Actinomycetes</taxon>
        <taxon>Pseudonocardiales</taxon>
        <taxon>Pseudonocardiaceae</taxon>
        <taxon>Pseudonocardia</taxon>
    </lineage>
</organism>
<sequence>MADGVPESLAGVGTTAIGVALIRARETDRDDRLYEDPYAQAFVDVAEREFLDPGSPEHAATWATVRQLVDAFYEARTIGVRITDDLLQDAVAAGCRQVVDLGAGLDTHAFRLDWPHPVHLFEVDLPAMFAFKEPVLRELGAVARCARSTVPADLREDWSGALPGLGFRETVPTAWEAAVLGFLARADAQRLVTVLTELSAPGSRLTCPQMSAAAVADTVRSVRGVERVRDAATPAERGLGPDAPKWLRALGWRTEVRDFGELARSYGRPQPDGVDAGVIVATLG</sequence>
<dbReference type="InterPro" id="IPR029063">
    <property type="entry name" value="SAM-dependent_MTases_sf"/>
</dbReference>
<keyword evidence="8" id="KW-1185">Reference proteome</keyword>
<keyword evidence="3 6" id="KW-0489">Methyltransferase</keyword>
<name>A0ABP9PDB9_9PSEU</name>
<accession>A0ABP9PDB9</accession>
<dbReference type="EMBL" id="BAABJO010000060">
    <property type="protein sequence ID" value="GAA5142430.1"/>
    <property type="molecule type" value="Genomic_DNA"/>
</dbReference>
<evidence type="ECO:0000313" key="8">
    <source>
        <dbReference type="Proteomes" id="UP001500804"/>
    </source>
</evidence>